<dbReference type="Gene3D" id="3.30.460.40">
    <property type="match status" value="1"/>
</dbReference>
<keyword evidence="2" id="KW-1185">Reference proteome</keyword>
<evidence type="ECO:0008006" key="3">
    <source>
        <dbReference type="Google" id="ProtNLM"/>
    </source>
</evidence>
<dbReference type="AlphaFoldDB" id="U1MN92"/>
<sequence length="208" mass="23520">MQSEEGRELYGAWAERWPSDAAELLDGYSGSWWIGGSWAIGAATGIERPRTDIDIVIPRSELSLLRGWLGGRWQLWSAFQGALKPLRPHDSDVLPIGTTSIWLRRSAYGQWEYEILLDPSDTESWRFRRDTAVTMPLEDALFEKDGIRYAKPQIVLAYAAAERADVSWLEDALPALDDEARAWVVDRLADDHPWRQRLESAPAAAPAE</sequence>
<accession>U1MN92</accession>
<proteinExistence type="predicted"/>
<protein>
    <recommendedName>
        <fullName evidence="3">Amino acid transporter</fullName>
    </recommendedName>
</protein>
<gene>
    <name evidence="1" type="ORF">L332_02595</name>
</gene>
<evidence type="ECO:0000313" key="2">
    <source>
        <dbReference type="Proteomes" id="UP000016462"/>
    </source>
</evidence>
<organism evidence="1 2">
    <name type="scientific">Agrococcus pavilionensis RW1</name>
    <dbReference type="NCBI Taxonomy" id="1330458"/>
    <lineage>
        <taxon>Bacteria</taxon>
        <taxon>Bacillati</taxon>
        <taxon>Actinomycetota</taxon>
        <taxon>Actinomycetes</taxon>
        <taxon>Micrococcales</taxon>
        <taxon>Microbacteriaceae</taxon>
        <taxon>Agrococcus</taxon>
    </lineage>
</organism>
<comment type="caution">
    <text evidence="1">The sequence shown here is derived from an EMBL/GenBank/DDBJ whole genome shotgun (WGS) entry which is preliminary data.</text>
</comment>
<dbReference type="OrthoDB" id="4539099at2"/>
<reference evidence="1 2" key="1">
    <citation type="journal article" date="2013" name="Genome Announc.">
        <title>First draft genome sequence from a member of the genus agrococcus, isolated from modern microbialites.</title>
        <authorList>
            <person name="White R.A.III."/>
            <person name="Grassa C.J."/>
            <person name="Suttle C.A."/>
        </authorList>
    </citation>
    <scope>NUCLEOTIDE SEQUENCE [LARGE SCALE GENOMIC DNA]</scope>
    <source>
        <strain evidence="1 2">RW1</strain>
    </source>
</reference>
<name>U1MN92_9MICO</name>
<dbReference type="Proteomes" id="UP000016462">
    <property type="component" value="Unassembled WGS sequence"/>
</dbReference>
<dbReference type="RefSeq" id="WP_021011318.1">
    <property type="nucleotide sequence ID" value="NZ_ASHR01000032.1"/>
</dbReference>
<dbReference type="EMBL" id="ASHR01000032">
    <property type="protein sequence ID" value="ERG63341.1"/>
    <property type="molecule type" value="Genomic_DNA"/>
</dbReference>
<evidence type="ECO:0000313" key="1">
    <source>
        <dbReference type="EMBL" id="ERG63341.1"/>
    </source>
</evidence>